<gene>
    <name evidence="1" type="ORF">OIDMADRAFT_18666</name>
</gene>
<dbReference type="OrthoDB" id="10013825at2759"/>
<dbReference type="HOGENOM" id="CLU_162852_1_1_1"/>
<dbReference type="Pfam" id="PF11720">
    <property type="entry name" value="Inhibitor_I78"/>
    <property type="match status" value="1"/>
</dbReference>
<reference evidence="1 2" key="1">
    <citation type="submission" date="2014-04" db="EMBL/GenBank/DDBJ databases">
        <authorList>
            <consortium name="DOE Joint Genome Institute"/>
            <person name="Kuo A."/>
            <person name="Martino E."/>
            <person name="Perotto S."/>
            <person name="Kohler A."/>
            <person name="Nagy L.G."/>
            <person name="Floudas D."/>
            <person name="Copeland A."/>
            <person name="Barry K.W."/>
            <person name="Cichocki N."/>
            <person name="Veneault-Fourrey C."/>
            <person name="LaButti K."/>
            <person name="Lindquist E.A."/>
            <person name="Lipzen A."/>
            <person name="Lundell T."/>
            <person name="Morin E."/>
            <person name="Murat C."/>
            <person name="Sun H."/>
            <person name="Tunlid A."/>
            <person name="Henrissat B."/>
            <person name="Grigoriev I.V."/>
            <person name="Hibbett D.S."/>
            <person name="Martin F."/>
            <person name="Nordberg H.P."/>
            <person name="Cantor M.N."/>
            <person name="Hua S.X."/>
        </authorList>
    </citation>
    <scope>NUCLEOTIDE SEQUENCE [LARGE SCALE GENOMIC DNA]</scope>
    <source>
        <strain evidence="1 2">Zn</strain>
    </source>
</reference>
<dbReference type="EMBL" id="KN832875">
    <property type="protein sequence ID" value="KIN01781.1"/>
    <property type="molecule type" value="Genomic_DNA"/>
</dbReference>
<sequence>MPLIDPVTTNTGSDKTKEWQNKLVGKKLGDAHDEITFARSDLPKETRIIEPGSIVTKDFKPDRLNVHLKEDGTVSHVDHQ</sequence>
<evidence type="ECO:0000313" key="2">
    <source>
        <dbReference type="Proteomes" id="UP000054321"/>
    </source>
</evidence>
<dbReference type="PANTHER" id="PTHR39600">
    <property type="entry name" value="PEPTIDASE INHIBITOR I78 FAMILY PROTEIN"/>
    <property type="match status" value="1"/>
</dbReference>
<protein>
    <recommendedName>
        <fullName evidence="3">Pua rna binding domain-containing protein</fullName>
    </recommendedName>
</protein>
<name>A0A0C3H0Q3_OIDMZ</name>
<dbReference type="STRING" id="913774.A0A0C3H0Q3"/>
<dbReference type="Proteomes" id="UP000054321">
    <property type="component" value="Unassembled WGS sequence"/>
</dbReference>
<dbReference type="Gene3D" id="3.30.10.10">
    <property type="entry name" value="Trypsin Inhibitor V, subunit A"/>
    <property type="match status" value="1"/>
</dbReference>
<evidence type="ECO:0008006" key="3">
    <source>
        <dbReference type="Google" id="ProtNLM"/>
    </source>
</evidence>
<evidence type="ECO:0000313" key="1">
    <source>
        <dbReference type="EMBL" id="KIN01781.1"/>
    </source>
</evidence>
<dbReference type="InterPro" id="IPR021719">
    <property type="entry name" value="Prot_inh_I78"/>
</dbReference>
<dbReference type="AlphaFoldDB" id="A0A0C3H0Q3"/>
<dbReference type="InParanoid" id="A0A0C3H0Q3"/>
<accession>A0A0C3H0Q3</accession>
<proteinExistence type="predicted"/>
<dbReference type="PANTHER" id="PTHR39600:SF1">
    <property type="entry name" value="PEPTIDASE INHIBITOR I78 FAMILY PROTEIN"/>
    <property type="match status" value="1"/>
</dbReference>
<organism evidence="1 2">
    <name type="scientific">Oidiodendron maius (strain Zn)</name>
    <dbReference type="NCBI Taxonomy" id="913774"/>
    <lineage>
        <taxon>Eukaryota</taxon>
        <taxon>Fungi</taxon>
        <taxon>Dikarya</taxon>
        <taxon>Ascomycota</taxon>
        <taxon>Pezizomycotina</taxon>
        <taxon>Leotiomycetes</taxon>
        <taxon>Leotiomycetes incertae sedis</taxon>
        <taxon>Myxotrichaceae</taxon>
        <taxon>Oidiodendron</taxon>
    </lineage>
</organism>
<keyword evidence="2" id="KW-1185">Reference proteome</keyword>
<reference evidence="2" key="2">
    <citation type="submission" date="2015-01" db="EMBL/GenBank/DDBJ databases">
        <title>Evolutionary Origins and Diversification of the Mycorrhizal Mutualists.</title>
        <authorList>
            <consortium name="DOE Joint Genome Institute"/>
            <consortium name="Mycorrhizal Genomics Consortium"/>
            <person name="Kohler A."/>
            <person name="Kuo A."/>
            <person name="Nagy L.G."/>
            <person name="Floudas D."/>
            <person name="Copeland A."/>
            <person name="Barry K.W."/>
            <person name="Cichocki N."/>
            <person name="Veneault-Fourrey C."/>
            <person name="LaButti K."/>
            <person name="Lindquist E.A."/>
            <person name="Lipzen A."/>
            <person name="Lundell T."/>
            <person name="Morin E."/>
            <person name="Murat C."/>
            <person name="Riley R."/>
            <person name="Ohm R."/>
            <person name="Sun H."/>
            <person name="Tunlid A."/>
            <person name="Henrissat B."/>
            <person name="Grigoriev I.V."/>
            <person name="Hibbett D.S."/>
            <person name="Martin F."/>
        </authorList>
    </citation>
    <scope>NUCLEOTIDE SEQUENCE [LARGE SCALE GENOMIC DNA]</scope>
    <source>
        <strain evidence="2">Zn</strain>
    </source>
</reference>